<feature type="domain" description="Myb-like" evidence="2">
    <location>
        <begin position="32"/>
        <end position="105"/>
    </location>
</feature>
<dbReference type="AlphaFoldDB" id="A0A2U1M8N4"/>
<comment type="caution">
    <text evidence="3">The sequence shown here is derived from an EMBL/GenBank/DDBJ whole genome shotgun (WGS) entry which is preliminary data.</text>
</comment>
<dbReference type="PANTHER" id="PTHR47211:SF3">
    <property type="entry name" value="TRIHELIX TRANSCRIPTION FACTOR ASR3-LIKE"/>
    <property type="match status" value="1"/>
</dbReference>
<keyword evidence="4" id="KW-1185">Reference proteome</keyword>
<reference evidence="3 4" key="1">
    <citation type="journal article" date="2018" name="Mol. Plant">
        <title>The genome of Artemisia annua provides insight into the evolution of Asteraceae family and artemisinin biosynthesis.</title>
        <authorList>
            <person name="Shen Q."/>
            <person name="Zhang L."/>
            <person name="Liao Z."/>
            <person name="Wang S."/>
            <person name="Yan T."/>
            <person name="Shi P."/>
            <person name="Liu M."/>
            <person name="Fu X."/>
            <person name="Pan Q."/>
            <person name="Wang Y."/>
            <person name="Lv Z."/>
            <person name="Lu X."/>
            <person name="Zhang F."/>
            <person name="Jiang W."/>
            <person name="Ma Y."/>
            <person name="Chen M."/>
            <person name="Hao X."/>
            <person name="Li L."/>
            <person name="Tang Y."/>
            <person name="Lv G."/>
            <person name="Zhou Y."/>
            <person name="Sun X."/>
            <person name="Brodelius P.E."/>
            <person name="Rose J.K.C."/>
            <person name="Tang K."/>
        </authorList>
    </citation>
    <scope>NUCLEOTIDE SEQUENCE [LARGE SCALE GENOMIC DNA]</scope>
    <source>
        <strain evidence="4">cv. Huhao1</strain>
        <tissue evidence="3">Leaf</tissue>
    </source>
</reference>
<dbReference type="EMBL" id="PKPP01006117">
    <property type="protein sequence ID" value="PWA57603.1"/>
    <property type="molecule type" value="Genomic_DNA"/>
</dbReference>
<dbReference type="InterPro" id="IPR044822">
    <property type="entry name" value="Myb_DNA-bind_4"/>
</dbReference>
<dbReference type="PANTHER" id="PTHR47211">
    <property type="entry name" value="TRIHELIX TRANSCRIPTION FACTOR ASR3"/>
    <property type="match status" value="1"/>
</dbReference>
<accession>A0A2U1M8N4</accession>
<gene>
    <name evidence="3" type="ORF">CTI12_AA400520</name>
</gene>
<dbReference type="InterPro" id="IPR001005">
    <property type="entry name" value="SANT/Myb"/>
</dbReference>
<dbReference type="Gene3D" id="1.10.10.60">
    <property type="entry name" value="Homeodomain-like"/>
    <property type="match status" value="1"/>
</dbReference>
<keyword evidence="3" id="KW-0238">DNA-binding</keyword>
<dbReference type="Pfam" id="PF13837">
    <property type="entry name" value="Myb_DNA-bind_4"/>
    <property type="match status" value="1"/>
</dbReference>
<evidence type="ECO:0000313" key="4">
    <source>
        <dbReference type="Proteomes" id="UP000245207"/>
    </source>
</evidence>
<proteinExistence type="predicted"/>
<dbReference type="PROSITE" id="PS50090">
    <property type="entry name" value="MYB_LIKE"/>
    <property type="match status" value="1"/>
</dbReference>
<dbReference type="Proteomes" id="UP000245207">
    <property type="component" value="Unassembled WGS sequence"/>
</dbReference>
<evidence type="ECO:0000259" key="2">
    <source>
        <dbReference type="PROSITE" id="PS50090"/>
    </source>
</evidence>
<evidence type="ECO:0000313" key="3">
    <source>
        <dbReference type="EMBL" id="PWA57603.1"/>
    </source>
</evidence>
<name>A0A2U1M8N4_ARTAN</name>
<organism evidence="3 4">
    <name type="scientific">Artemisia annua</name>
    <name type="common">Sweet wormwood</name>
    <dbReference type="NCBI Taxonomy" id="35608"/>
    <lineage>
        <taxon>Eukaryota</taxon>
        <taxon>Viridiplantae</taxon>
        <taxon>Streptophyta</taxon>
        <taxon>Embryophyta</taxon>
        <taxon>Tracheophyta</taxon>
        <taxon>Spermatophyta</taxon>
        <taxon>Magnoliopsida</taxon>
        <taxon>eudicotyledons</taxon>
        <taxon>Gunneridae</taxon>
        <taxon>Pentapetalae</taxon>
        <taxon>asterids</taxon>
        <taxon>campanulids</taxon>
        <taxon>Asterales</taxon>
        <taxon>Asteraceae</taxon>
        <taxon>Asteroideae</taxon>
        <taxon>Anthemideae</taxon>
        <taxon>Artemisiinae</taxon>
        <taxon>Artemisia</taxon>
    </lineage>
</organism>
<evidence type="ECO:0000256" key="1">
    <source>
        <dbReference type="SAM" id="MobiDB-lite"/>
    </source>
</evidence>
<protein>
    <submittedName>
        <fullName evidence="3">Homeodomain-like, Myb-like domain protein</fullName>
    </submittedName>
</protein>
<feature type="region of interest" description="Disordered" evidence="1">
    <location>
        <begin position="1"/>
        <end position="38"/>
    </location>
</feature>
<keyword evidence="3" id="KW-0371">Homeobox</keyword>
<dbReference type="STRING" id="35608.A0A2U1M8N4"/>
<dbReference type="OrthoDB" id="1865198at2759"/>
<dbReference type="GO" id="GO:0003677">
    <property type="term" value="F:DNA binding"/>
    <property type="evidence" value="ECO:0007669"/>
    <property type="project" value="UniProtKB-KW"/>
</dbReference>
<sequence>MSDNGGVATPLKAVVDEQQPQPMTVEVVDDKNKSPRHPRWTRQETLTLIEGKKVAEERGRRGRKSSSVLGLDHVEPKWDAVSSYCKQRSVNRGPVQCRKRWSNMVGDFKKIKAWESQVNQECDSYWLIRSDFRKENKLPGFFDKEVFDVLDGKAVTKAAYKLALVTVSANADVSQFRHMNYFSLSLLAKTSSATNHDIQIGCMKLHLSINLCLDKNVHKIGLIPEKKIIILPKENPYIEYLSTKT</sequence>